<protein>
    <submittedName>
        <fullName evidence="1">Uncharacterized protein</fullName>
    </submittedName>
</protein>
<reference evidence="1 2" key="1">
    <citation type="submission" date="2019-09" db="EMBL/GenBank/DDBJ databases">
        <authorList>
            <person name="Chandra G."/>
            <person name="Truman W A."/>
        </authorList>
    </citation>
    <scope>NUCLEOTIDE SEQUENCE [LARGE SCALE GENOMIC DNA]</scope>
    <source>
        <strain evidence="1">PS918</strain>
    </source>
</reference>
<dbReference type="AlphaFoldDB" id="A0A5E7SH53"/>
<evidence type="ECO:0000313" key="1">
    <source>
        <dbReference type="EMBL" id="VVP85776.1"/>
    </source>
</evidence>
<evidence type="ECO:0000313" key="2">
    <source>
        <dbReference type="Proteomes" id="UP000326611"/>
    </source>
</evidence>
<dbReference type="Proteomes" id="UP000326611">
    <property type="component" value="Unassembled WGS sequence"/>
</dbReference>
<gene>
    <name evidence="1" type="ORF">PS918_02761</name>
</gene>
<proteinExistence type="predicted"/>
<sequence length="173" mass="19815">MTYVGAFVTSDIGPELLAVMSIHRPPRDTVKLCRLADGHCFSLNPSRVHVADNPCRAFEEHIREVVSKSRTLRNPLATVADKSRHFIDNLDEYITITSETSANYRYKPLVTYLIHLEYTRSYFGSYTSVDCWRHVCHTCELFGIAVPSLGLVRSRLDGASKQRWLTFINRNHI</sequence>
<name>A0A5E7SH53_PSEFL</name>
<dbReference type="EMBL" id="CABVIY010000003">
    <property type="protein sequence ID" value="VVP85776.1"/>
    <property type="molecule type" value="Genomic_DNA"/>
</dbReference>
<organism evidence="1 2">
    <name type="scientific">Pseudomonas fluorescens</name>
    <dbReference type="NCBI Taxonomy" id="294"/>
    <lineage>
        <taxon>Bacteria</taxon>
        <taxon>Pseudomonadati</taxon>
        <taxon>Pseudomonadota</taxon>
        <taxon>Gammaproteobacteria</taxon>
        <taxon>Pseudomonadales</taxon>
        <taxon>Pseudomonadaceae</taxon>
        <taxon>Pseudomonas</taxon>
    </lineage>
</organism>
<accession>A0A5E7SH53</accession>